<dbReference type="EMBL" id="LR743594">
    <property type="protein sequence ID" value="CAA2623205.1"/>
    <property type="molecule type" value="Genomic_DNA"/>
</dbReference>
<evidence type="ECO:0000259" key="7">
    <source>
        <dbReference type="PROSITE" id="PS51519"/>
    </source>
</evidence>
<gene>
    <name evidence="8" type="ORF">SI7747_07009145</name>
</gene>
<accession>A0A7I8J0D1</accession>
<dbReference type="InterPro" id="IPR003035">
    <property type="entry name" value="RWP-RK_dom"/>
</dbReference>
<comment type="function">
    <text evidence="1">Putative transcription factor.</text>
</comment>
<evidence type="ECO:0000256" key="4">
    <source>
        <dbReference type="ARBA" id="ARBA00023125"/>
    </source>
</evidence>
<evidence type="ECO:0000313" key="8">
    <source>
        <dbReference type="EMBL" id="CAA2623205.1"/>
    </source>
</evidence>
<keyword evidence="4" id="KW-0238">DNA-binding</keyword>
<protein>
    <recommendedName>
        <fullName evidence="7">RWP-RK domain-containing protein</fullName>
    </recommendedName>
</protein>
<keyword evidence="3" id="KW-0175">Coiled coil</keyword>
<evidence type="ECO:0000256" key="6">
    <source>
        <dbReference type="ARBA" id="ARBA00023242"/>
    </source>
</evidence>
<keyword evidence="2" id="KW-0805">Transcription regulation</keyword>
<dbReference type="InterPro" id="IPR044607">
    <property type="entry name" value="RKD-like"/>
</dbReference>
<evidence type="ECO:0000256" key="2">
    <source>
        <dbReference type="ARBA" id="ARBA00023015"/>
    </source>
</evidence>
<dbReference type="AlphaFoldDB" id="A0A7I8J0D1"/>
<dbReference type="GO" id="GO:0003677">
    <property type="term" value="F:DNA binding"/>
    <property type="evidence" value="ECO:0007669"/>
    <property type="project" value="UniProtKB-KW"/>
</dbReference>
<evidence type="ECO:0000256" key="5">
    <source>
        <dbReference type="ARBA" id="ARBA00023163"/>
    </source>
</evidence>
<dbReference type="PANTHER" id="PTHR46373">
    <property type="entry name" value="PROTEIN RKD4"/>
    <property type="match status" value="1"/>
</dbReference>
<dbReference type="GO" id="GO:0003700">
    <property type="term" value="F:DNA-binding transcription factor activity"/>
    <property type="evidence" value="ECO:0007669"/>
    <property type="project" value="InterPro"/>
</dbReference>
<dbReference type="PROSITE" id="PS51519">
    <property type="entry name" value="RWP_RK"/>
    <property type="match status" value="1"/>
</dbReference>
<feature type="domain" description="RWP-RK" evidence="7">
    <location>
        <begin position="119"/>
        <end position="195"/>
    </location>
</feature>
<proteinExistence type="predicted"/>
<reference evidence="8 9" key="1">
    <citation type="submission" date="2019-12" db="EMBL/GenBank/DDBJ databases">
        <authorList>
            <person name="Scholz U."/>
            <person name="Mascher M."/>
            <person name="Fiebig A."/>
        </authorList>
    </citation>
    <scope>NUCLEOTIDE SEQUENCE</scope>
</reference>
<dbReference type="EMBL" id="CACRZD030000007">
    <property type="protein sequence ID" value="CAA6662760.1"/>
    <property type="molecule type" value="Genomic_DNA"/>
</dbReference>
<organism evidence="8">
    <name type="scientific">Spirodela intermedia</name>
    <name type="common">Intermediate duckweed</name>
    <dbReference type="NCBI Taxonomy" id="51605"/>
    <lineage>
        <taxon>Eukaryota</taxon>
        <taxon>Viridiplantae</taxon>
        <taxon>Streptophyta</taxon>
        <taxon>Embryophyta</taxon>
        <taxon>Tracheophyta</taxon>
        <taxon>Spermatophyta</taxon>
        <taxon>Magnoliopsida</taxon>
        <taxon>Liliopsida</taxon>
        <taxon>Araceae</taxon>
        <taxon>Lemnoideae</taxon>
        <taxon>Spirodela</taxon>
    </lineage>
</organism>
<keyword evidence="9" id="KW-1185">Reference proteome</keyword>
<keyword evidence="6" id="KW-0539">Nucleus</keyword>
<dbReference type="PANTHER" id="PTHR46373:SF5">
    <property type="entry name" value="RWP-RK DOMAIN PROTEIN"/>
    <property type="match status" value="1"/>
</dbReference>
<evidence type="ECO:0000256" key="1">
    <source>
        <dbReference type="ARBA" id="ARBA00004049"/>
    </source>
</evidence>
<sequence length="195" mass="22417">MDAILRGDCSRCHILRDVFMQGHEAFPHGFLGGVHHAILIIQHIADHVVEHKYIADLRLLDAKSLKEFLVNHTYRCFEDGLTLVQDKYQTFYEVLSIKMDYPEDYRIPTSKEERASNPKTGVAGQRERIKQLTYTDISQYFHLPATEAAQKLRICSTALKKVSRKFNLNRWPHRKQLPCGACVSRSGFGSWSVSP</sequence>
<evidence type="ECO:0000313" key="9">
    <source>
        <dbReference type="Proteomes" id="UP001189122"/>
    </source>
</evidence>
<name>A0A7I8J0D1_SPIIN</name>
<dbReference type="Proteomes" id="UP001189122">
    <property type="component" value="Unassembled WGS sequence"/>
</dbReference>
<evidence type="ECO:0000256" key="3">
    <source>
        <dbReference type="ARBA" id="ARBA00023054"/>
    </source>
</evidence>
<dbReference type="Pfam" id="PF02042">
    <property type="entry name" value="RWP-RK"/>
    <property type="match status" value="1"/>
</dbReference>
<keyword evidence="5" id="KW-0804">Transcription</keyword>